<evidence type="ECO:0000313" key="6">
    <source>
        <dbReference type="Proteomes" id="UP001642540"/>
    </source>
</evidence>
<evidence type="ECO:0000259" key="4">
    <source>
        <dbReference type="SMART" id="SM00249"/>
    </source>
</evidence>
<dbReference type="Proteomes" id="UP001642540">
    <property type="component" value="Unassembled WGS sequence"/>
</dbReference>
<dbReference type="InterPro" id="IPR019787">
    <property type="entry name" value="Znf_PHD-finger"/>
</dbReference>
<dbReference type="InterPro" id="IPR013083">
    <property type="entry name" value="Znf_RING/FYVE/PHD"/>
</dbReference>
<sequence length="200" mass="22593">MKIKLSRLKNKTAHKSMNPWDYSGEANPEDGPCGTCKKFADIPGVNCIYCDKCSFWFHGTCVGIPYDEIEYLSWPFIKWICPTRQQPELPDDTQIMVSRSSDFIICKHCMAPPLQRNIKHTSYIRSNLNNWNPPPDIKSKFKPSSAEKRAEAKLADFDTRGAVKILSTDDTLAEMNGTAYTKLVEKHPAPSRVTFSGATN</sequence>
<evidence type="ECO:0000256" key="2">
    <source>
        <dbReference type="ARBA" id="ARBA00022771"/>
    </source>
</evidence>
<dbReference type="Pfam" id="PF00628">
    <property type="entry name" value="PHD"/>
    <property type="match status" value="1"/>
</dbReference>
<dbReference type="CDD" id="cd15489">
    <property type="entry name" value="PHD_SF"/>
    <property type="match status" value="1"/>
</dbReference>
<name>A0ABP1PU81_9HEXA</name>
<organism evidence="5 6">
    <name type="scientific">Orchesella dallaii</name>
    <dbReference type="NCBI Taxonomy" id="48710"/>
    <lineage>
        <taxon>Eukaryota</taxon>
        <taxon>Metazoa</taxon>
        <taxon>Ecdysozoa</taxon>
        <taxon>Arthropoda</taxon>
        <taxon>Hexapoda</taxon>
        <taxon>Collembola</taxon>
        <taxon>Entomobryomorpha</taxon>
        <taxon>Entomobryoidea</taxon>
        <taxon>Orchesellidae</taxon>
        <taxon>Orchesellinae</taxon>
        <taxon>Orchesella</taxon>
    </lineage>
</organism>
<dbReference type="InterPro" id="IPR019786">
    <property type="entry name" value="Zinc_finger_PHD-type_CS"/>
</dbReference>
<dbReference type="PROSITE" id="PS01359">
    <property type="entry name" value="ZF_PHD_1"/>
    <property type="match status" value="1"/>
</dbReference>
<protein>
    <recommendedName>
        <fullName evidence="4">Zinc finger PHD-type domain-containing protein</fullName>
    </recommendedName>
</protein>
<dbReference type="SMART" id="SM00249">
    <property type="entry name" value="PHD"/>
    <property type="match status" value="1"/>
</dbReference>
<evidence type="ECO:0000256" key="1">
    <source>
        <dbReference type="ARBA" id="ARBA00022723"/>
    </source>
</evidence>
<proteinExistence type="predicted"/>
<keyword evidence="1" id="KW-0479">Metal-binding</keyword>
<dbReference type="Gene3D" id="3.30.40.10">
    <property type="entry name" value="Zinc/RING finger domain, C3HC4 (zinc finger)"/>
    <property type="match status" value="1"/>
</dbReference>
<dbReference type="InterPro" id="IPR001965">
    <property type="entry name" value="Znf_PHD"/>
</dbReference>
<dbReference type="SUPFAM" id="SSF57903">
    <property type="entry name" value="FYVE/PHD zinc finger"/>
    <property type="match status" value="1"/>
</dbReference>
<keyword evidence="6" id="KW-1185">Reference proteome</keyword>
<evidence type="ECO:0000256" key="3">
    <source>
        <dbReference type="ARBA" id="ARBA00022833"/>
    </source>
</evidence>
<evidence type="ECO:0000313" key="5">
    <source>
        <dbReference type="EMBL" id="CAL8077678.1"/>
    </source>
</evidence>
<keyword evidence="2" id="KW-0863">Zinc-finger</keyword>
<keyword evidence="3" id="KW-0862">Zinc</keyword>
<accession>A0ABP1PU81</accession>
<comment type="caution">
    <text evidence="5">The sequence shown here is derived from an EMBL/GenBank/DDBJ whole genome shotgun (WGS) entry which is preliminary data.</text>
</comment>
<dbReference type="InterPro" id="IPR011011">
    <property type="entry name" value="Znf_FYVE_PHD"/>
</dbReference>
<feature type="domain" description="Zinc finger PHD-type" evidence="4">
    <location>
        <begin position="32"/>
        <end position="110"/>
    </location>
</feature>
<dbReference type="EMBL" id="CAXLJM020000013">
    <property type="protein sequence ID" value="CAL8077678.1"/>
    <property type="molecule type" value="Genomic_DNA"/>
</dbReference>
<gene>
    <name evidence="5" type="ORF">ODALV1_LOCUS3880</name>
</gene>
<reference evidence="5 6" key="1">
    <citation type="submission" date="2024-08" db="EMBL/GenBank/DDBJ databases">
        <authorList>
            <person name="Cucini C."/>
            <person name="Frati F."/>
        </authorList>
    </citation>
    <scope>NUCLEOTIDE SEQUENCE [LARGE SCALE GENOMIC DNA]</scope>
</reference>